<comment type="subcellular location">
    <subcellularLocation>
        <location evidence="1">Membrane</location>
        <topology evidence="1">Multi-pass membrane protein</topology>
    </subcellularLocation>
</comment>
<evidence type="ECO:0000313" key="8">
    <source>
        <dbReference type="Proteomes" id="UP000050430"/>
    </source>
</evidence>
<dbReference type="InterPro" id="IPR010721">
    <property type="entry name" value="UstE-like"/>
</dbReference>
<dbReference type="PANTHER" id="PTHR31040:SF1">
    <property type="entry name" value="NURIM"/>
    <property type="match status" value="1"/>
</dbReference>
<dbReference type="GO" id="GO:0016020">
    <property type="term" value="C:membrane"/>
    <property type="evidence" value="ECO:0007669"/>
    <property type="project" value="UniProtKB-SubCell"/>
</dbReference>
<dbReference type="EMBL" id="LGCK01000006">
    <property type="protein sequence ID" value="KPL73148.1"/>
    <property type="molecule type" value="Genomic_DNA"/>
</dbReference>
<dbReference type="AlphaFoldDB" id="A0A0P6WW58"/>
<dbReference type="OrthoDB" id="9809773at2"/>
<dbReference type="Proteomes" id="UP000050430">
    <property type="component" value="Unassembled WGS sequence"/>
</dbReference>
<dbReference type="Pfam" id="PF06966">
    <property type="entry name" value="DUF1295"/>
    <property type="match status" value="1"/>
</dbReference>
<feature type="transmembrane region" description="Helical" evidence="6">
    <location>
        <begin position="77"/>
        <end position="97"/>
    </location>
</feature>
<comment type="similarity">
    <text evidence="2">Belongs to the nurim family.</text>
</comment>
<dbReference type="PANTHER" id="PTHR31040">
    <property type="entry name" value="NURIM"/>
    <property type="match status" value="1"/>
</dbReference>
<accession>A0A0P6WW58</accession>
<keyword evidence="4 6" id="KW-1133">Transmembrane helix</keyword>
<feature type="transmembrane region" description="Helical" evidence="6">
    <location>
        <begin position="45"/>
        <end position="65"/>
    </location>
</feature>
<proteinExistence type="inferred from homology"/>
<dbReference type="Gene3D" id="1.20.120.1630">
    <property type="match status" value="1"/>
</dbReference>
<keyword evidence="8" id="KW-1185">Reference proteome</keyword>
<evidence type="ECO:0000256" key="4">
    <source>
        <dbReference type="ARBA" id="ARBA00022989"/>
    </source>
</evidence>
<evidence type="ECO:0000256" key="1">
    <source>
        <dbReference type="ARBA" id="ARBA00004141"/>
    </source>
</evidence>
<evidence type="ECO:0000256" key="6">
    <source>
        <dbReference type="SAM" id="Phobius"/>
    </source>
</evidence>
<evidence type="ECO:0000256" key="2">
    <source>
        <dbReference type="ARBA" id="ARBA00010631"/>
    </source>
</evidence>
<keyword evidence="3 6" id="KW-0812">Transmembrane</keyword>
<evidence type="ECO:0000256" key="5">
    <source>
        <dbReference type="ARBA" id="ARBA00023136"/>
    </source>
</evidence>
<evidence type="ECO:0000313" key="7">
    <source>
        <dbReference type="EMBL" id="KPL73148.1"/>
    </source>
</evidence>
<sequence>MISSFLFIIFAVGIYGLVHSWLASIKVKQWALDWIGPSRFRWYRLAYNVFSFISLLPVLALAVVLPDRPIFNLPSPWSSVGVLLQLIGAGISIYASVQTGLGRLAGLSQLVEKADQSSESKLQTDGLYRFVRHPIYSGAILFLWASPQMSWNSLALKIAFTLYFIIGGQVEEKKLVTEFGDAYRLYRLRTPMIVPFTKKPE</sequence>
<evidence type="ECO:0000256" key="3">
    <source>
        <dbReference type="ARBA" id="ARBA00022692"/>
    </source>
</evidence>
<dbReference type="InterPro" id="IPR033580">
    <property type="entry name" value="Nurim-like"/>
</dbReference>
<gene>
    <name evidence="7" type="ORF">ADM99_02575</name>
</gene>
<feature type="transmembrane region" description="Helical" evidence="6">
    <location>
        <begin position="6"/>
        <end position="24"/>
    </location>
</feature>
<protein>
    <submittedName>
        <fullName evidence="7">Uncharacterized protein</fullName>
    </submittedName>
</protein>
<keyword evidence="5 6" id="KW-0472">Membrane</keyword>
<reference evidence="7 8" key="1">
    <citation type="submission" date="2015-07" db="EMBL/GenBank/DDBJ databases">
        <title>Genome sequence of Leptolinea tardivitalis DSM 16556.</title>
        <authorList>
            <person name="Hemp J."/>
            <person name="Ward L.M."/>
            <person name="Pace L.A."/>
            <person name="Fischer W.W."/>
        </authorList>
    </citation>
    <scope>NUCLEOTIDE SEQUENCE [LARGE SCALE GENOMIC DNA]</scope>
    <source>
        <strain evidence="7 8">YMTK-2</strain>
    </source>
</reference>
<comment type="caution">
    <text evidence="7">The sequence shown here is derived from an EMBL/GenBank/DDBJ whole genome shotgun (WGS) entry which is preliminary data.</text>
</comment>
<organism evidence="7 8">
    <name type="scientific">Leptolinea tardivitalis</name>
    <dbReference type="NCBI Taxonomy" id="229920"/>
    <lineage>
        <taxon>Bacteria</taxon>
        <taxon>Bacillati</taxon>
        <taxon>Chloroflexota</taxon>
        <taxon>Anaerolineae</taxon>
        <taxon>Anaerolineales</taxon>
        <taxon>Anaerolineaceae</taxon>
        <taxon>Leptolinea</taxon>
    </lineage>
</organism>
<name>A0A0P6WW58_9CHLR</name>
<dbReference type="RefSeq" id="WP_062421531.1">
    <property type="nucleotide sequence ID" value="NZ_BBYA01000009.1"/>
</dbReference>
<dbReference type="STRING" id="229920.ADM99_02575"/>